<name>A0AAN8VH53_9MAGN</name>
<reference evidence="1 2" key="1">
    <citation type="submission" date="2023-12" db="EMBL/GenBank/DDBJ databases">
        <title>A high-quality genome assembly for Dillenia turbinata (Dilleniales).</title>
        <authorList>
            <person name="Chanderbali A."/>
        </authorList>
    </citation>
    <scope>NUCLEOTIDE SEQUENCE [LARGE SCALE GENOMIC DNA]</scope>
    <source>
        <strain evidence="1">LSX21</strain>
        <tissue evidence="1">Leaf</tissue>
    </source>
</reference>
<dbReference type="Proteomes" id="UP001370490">
    <property type="component" value="Unassembled WGS sequence"/>
</dbReference>
<evidence type="ECO:0000313" key="1">
    <source>
        <dbReference type="EMBL" id="KAK6929317.1"/>
    </source>
</evidence>
<organism evidence="1 2">
    <name type="scientific">Dillenia turbinata</name>
    <dbReference type="NCBI Taxonomy" id="194707"/>
    <lineage>
        <taxon>Eukaryota</taxon>
        <taxon>Viridiplantae</taxon>
        <taxon>Streptophyta</taxon>
        <taxon>Embryophyta</taxon>
        <taxon>Tracheophyta</taxon>
        <taxon>Spermatophyta</taxon>
        <taxon>Magnoliopsida</taxon>
        <taxon>eudicotyledons</taxon>
        <taxon>Gunneridae</taxon>
        <taxon>Pentapetalae</taxon>
        <taxon>Dilleniales</taxon>
        <taxon>Dilleniaceae</taxon>
        <taxon>Dillenia</taxon>
    </lineage>
</organism>
<gene>
    <name evidence="1" type="ORF">RJ641_005522</name>
</gene>
<accession>A0AAN8VH53</accession>
<keyword evidence="2" id="KW-1185">Reference proteome</keyword>
<protein>
    <submittedName>
        <fullName evidence="1">Uncharacterized protein</fullName>
    </submittedName>
</protein>
<proteinExistence type="predicted"/>
<dbReference type="EMBL" id="JBAMMX010000013">
    <property type="protein sequence ID" value="KAK6929317.1"/>
    <property type="molecule type" value="Genomic_DNA"/>
</dbReference>
<comment type="caution">
    <text evidence="1">The sequence shown here is derived from an EMBL/GenBank/DDBJ whole genome shotgun (WGS) entry which is preliminary data.</text>
</comment>
<sequence>MISREHILKEHPYITKLFERLGIRTLTYDNHAGCTIEHALEMENDAKSQSEMSEGTPISEAEKMEHPIFEGGRGHVLKRSREVYLSLLIRLRTQLEIEKHSSNHAIRKLRRAHLFREKQCNNEECSWGHVKDYSKSYANKQDDSHGTDGSMNLLLEIFKIELRLLGYAGRSVSVFYLAIPSLQKMELPSDESSGFCCGDCRVEIPLTLYRPFFIALSALSQVSDAHPTSVDLWIVFCIFTTVIVEANRE</sequence>
<dbReference type="AlphaFoldDB" id="A0AAN8VH53"/>
<evidence type="ECO:0000313" key="2">
    <source>
        <dbReference type="Proteomes" id="UP001370490"/>
    </source>
</evidence>